<proteinExistence type="predicted"/>
<accession>A0ABR4HV59</accession>
<keyword evidence="2" id="KW-1185">Reference proteome</keyword>
<dbReference type="Proteomes" id="UP001610334">
    <property type="component" value="Unassembled WGS sequence"/>
</dbReference>
<comment type="caution">
    <text evidence="1">The sequence shown here is derived from an EMBL/GenBank/DDBJ whole genome shotgun (WGS) entry which is preliminary data.</text>
</comment>
<gene>
    <name evidence="1" type="ORF">BJX63DRAFT_8467</name>
</gene>
<reference evidence="1 2" key="1">
    <citation type="submission" date="2024-07" db="EMBL/GenBank/DDBJ databases">
        <title>Section-level genome sequencing and comparative genomics of Aspergillus sections Usti and Cavernicolus.</title>
        <authorList>
            <consortium name="Lawrence Berkeley National Laboratory"/>
            <person name="Nybo J.L."/>
            <person name="Vesth T.C."/>
            <person name="Theobald S."/>
            <person name="Frisvad J.C."/>
            <person name="Larsen T.O."/>
            <person name="Kjaerboelling I."/>
            <person name="Rothschild-Mancinelli K."/>
            <person name="Lyhne E.K."/>
            <person name="Kogle M.E."/>
            <person name="Barry K."/>
            <person name="Clum A."/>
            <person name="Na H."/>
            <person name="Ledsgaard L."/>
            <person name="Lin J."/>
            <person name="Lipzen A."/>
            <person name="Kuo A."/>
            <person name="Riley R."/>
            <person name="Mondo S."/>
            <person name="Labutti K."/>
            <person name="Haridas S."/>
            <person name="Pangalinan J."/>
            <person name="Salamov A.A."/>
            <person name="Simmons B.A."/>
            <person name="Magnuson J.K."/>
            <person name="Chen J."/>
            <person name="Drula E."/>
            <person name="Henrissat B."/>
            <person name="Wiebenga A."/>
            <person name="Lubbers R.J."/>
            <person name="Gomes A.C."/>
            <person name="Makela M.R."/>
            <person name="Stajich J."/>
            <person name="Grigoriev I.V."/>
            <person name="Mortensen U.H."/>
            <person name="De Vries R.P."/>
            <person name="Baker S.E."/>
            <person name="Andersen M.R."/>
        </authorList>
    </citation>
    <scope>NUCLEOTIDE SEQUENCE [LARGE SCALE GENOMIC DNA]</scope>
    <source>
        <strain evidence="1 2">CBS 588.65</strain>
    </source>
</reference>
<protein>
    <submittedName>
        <fullName evidence="1">Uncharacterized protein</fullName>
    </submittedName>
</protein>
<dbReference type="EMBL" id="JBFXLT010000010">
    <property type="protein sequence ID" value="KAL2819380.1"/>
    <property type="molecule type" value="Genomic_DNA"/>
</dbReference>
<organism evidence="1 2">
    <name type="scientific">Aspergillus granulosus</name>
    <dbReference type="NCBI Taxonomy" id="176169"/>
    <lineage>
        <taxon>Eukaryota</taxon>
        <taxon>Fungi</taxon>
        <taxon>Dikarya</taxon>
        <taxon>Ascomycota</taxon>
        <taxon>Pezizomycotina</taxon>
        <taxon>Eurotiomycetes</taxon>
        <taxon>Eurotiomycetidae</taxon>
        <taxon>Eurotiales</taxon>
        <taxon>Aspergillaceae</taxon>
        <taxon>Aspergillus</taxon>
        <taxon>Aspergillus subgen. Nidulantes</taxon>
    </lineage>
</organism>
<evidence type="ECO:0000313" key="1">
    <source>
        <dbReference type="EMBL" id="KAL2819380.1"/>
    </source>
</evidence>
<evidence type="ECO:0000313" key="2">
    <source>
        <dbReference type="Proteomes" id="UP001610334"/>
    </source>
</evidence>
<name>A0ABR4HV59_9EURO</name>
<sequence length="111" mass="12067">MFYGLPLAIAALPIQLPRVIPFALSIADCCLLIIYFHQPSSINCIYYCNIIVHGVSNSDSNGKLCQSHSHLSNFTGQSSRKTLSDTPSLTCECLAFPPILRTLSLILAPSV</sequence>